<dbReference type="Proteomes" id="UP001148838">
    <property type="component" value="Unassembled WGS sequence"/>
</dbReference>
<evidence type="ECO:0000313" key="1">
    <source>
        <dbReference type="EMBL" id="KAJ4442521.1"/>
    </source>
</evidence>
<gene>
    <name evidence="1" type="ORF">ANN_04108</name>
</gene>
<accession>A0ABQ8T8V0</accession>
<organism evidence="1 2">
    <name type="scientific">Periplaneta americana</name>
    <name type="common">American cockroach</name>
    <name type="synonym">Blatta americana</name>
    <dbReference type="NCBI Taxonomy" id="6978"/>
    <lineage>
        <taxon>Eukaryota</taxon>
        <taxon>Metazoa</taxon>
        <taxon>Ecdysozoa</taxon>
        <taxon>Arthropoda</taxon>
        <taxon>Hexapoda</taxon>
        <taxon>Insecta</taxon>
        <taxon>Pterygota</taxon>
        <taxon>Neoptera</taxon>
        <taxon>Polyneoptera</taxon>
        <taxon>Dictyoptera</taxon>
        <taxon>Blattodea</taxon>
        <taxon>Blattoidea</taxon>
        <taxon>Blattidae</taxon>
        <taxon>Blattinae</taxon>
        <taxon>Periplaneta</taxon>
    </lineage>
</organism>
<protein>
    <submittedName>
        <fullName evidence="1">Uncharacterized protein</fullName>
    </submittedName>
</protein>
<evidence type="ECO:0000313" key="2">
    <source>
        <dbReference type="Proteomes" id="UP001148838"/>
    </source>
</evidence>
<dbReference type="EMBL" id="JAJSOF020000013">
    <property type="protein sequence ID" value="KAJ4442521.1"/>
    <property type="molecule type" value="Genomic_DNA"/>
</dbReference>
<sequence>MGRWRAYVMANEPPGSLKAIWPAGQIPPSDVFNPDRGGKNQSILFNINVFTAITTKCAQRTNITTQMNNVYAKCVTKIGSMAGLYEGDNETPVSLKTI</sequence>
<comment type="caution">
    <text evidence="1">The sequence shown here is derived from an EMBL/GenBank/DDBJ whole genome shotgun (WGS) entry which is preliminary data.</text>
</comment>
<name>A0ABQ8T8V0_PERAM</name>
<proteinExistence type="predicted"/>
<reference evidence="1 2" key="1">
    <citation type="journal article" date="2022" name="Allergy">
        <title>Genome assembly and annotation of Periplaneta americana reveal a comprehensive cockroach allergen profile.</title>
        <authorList>
            <person name="Wang L."/>
            <person name="Xiong Q."/>
            <person name="Saelim N."/>
            <person name="Wang L."/>
            <person name="Nong W."/>
            <person name="Wan A.T."/>
            <person name="Shi M."/>
            <person name="Liu X."/>
            <person name="Cao Q."/>
            <person name="Hui J.H.L."/>
            <person name="Sookrung N."/>
            <person name="Leung T.F."/>
            <person name="Tungtrongchitr A."/>
            <person name="Tsui S.K.W."/>
        </authorList>
    </citation>
    <scope>NUCLEOTIDE SEQUENCE [LARGE SCALE GENOMIC DNA]</scope>
    <source>
        <strain evidence="1">PWHHKU_190912</strain>
    </source>
</reference>
<keyword evidence="2" id="KW-1185">Reference proteome</keyword>